<name>A0ABS9DVG7_9PROT</name>
<dbReference type="SUPFAM" id="SSF53474">
    <property type="entry name" value="alpha/beta-Hydrolases"/>
    <property type="match status" value="1"/>
</dbReference>
<dbReference type="PANTHER" id="PTHR42881:SF13">
    <property type="entry name" value="PROLYL ENDOPEPTIDASE"/>
    <property type="match status" value="1"/>
</dbReference>
<evidence type="ECO:0000313" key="6">
    <source>
        <dbReference type="EMBL" id="MCF3946729.1"/>
    </source>
</evidence>
<comment type="caution">
    <text evidence="6">The sequence shown here is derived from an EMBL/GenBank/DDBJ whole genome shotgun (WGS) entry which is preliminary data.</text>
</comment>
<dbReference type="Pfam" id="PF02897">
    <property type="entry name" value="Peptidase_S9_N"/>
    <property type="match status" value="1"/>
</dbReference>
<dbReference type="Gene3D" id="2.130.10.120">
    <property type="entry name" value="Prolyl oligopeptidase, N-terminal domain"/>
    <property type="match status" value="1"/>
</dbReference>
<dbReference type="PRINTS" id="PR00862">
    <property type="entry name" value="PROLIGOPTASE"/>
</dbReference>
<keyword evidence="3" id="KW-0720">Serine protease</keyword>
<protein>
    <submittedName>
        <fullName evidence="6">Prolyl oligopeptidase family serine peptidase</fullName>
    </submittedName>
</protein>
<dbReference type="InterPro" id="IPR029058">
    <property type="entry name" value="AB_hydrolase_fold"/>
</dbReference>
<organism evidence="6 7">
    <name type="scientific">Acidiphilium iwatense</name>
    <dbReference type="NCBI Taxonomy" id="768198"/>
    <lineage>
        <taxon>Bacteria</taxon>
        <taxon>Pseudomonadati</taxon>
        <taxon>Pseudomonadota</taxon>
        <taxon>Alphaproteobacteria</taxon>
        <taxon>Acetobacterales</taxon>
        <taxon>Acidocellaceae</taxon>
        <taxon>Acidiphilium</taxon>
    </lineage>
</organism>
<reference evidence="6 7" key="1">
    <citation type="submission" date="2022-01" db="EMBL/GenBank/DDBJ databases">
        <authorList>
            <person name="Won M."/>
            <person name="Kim S.-J."/>
            <person name="Kwon S.-W."/>
        </authorList>
    </citation>
    <scope>NUCLEOTIDE SEQUENCE [LARGE SCALE GENOMIC DNA]</scope>
    <source>
        <strain evidence="6 7">KCTC 23505</strain>
    </source>
</reference>
<gene>
    <name evidence="6" type="ORF">L2A60_08550</name>
</gene>
<keyword evidence="7" id="KW-1185">Reference proteome</keyword>
<dbReference type="Pfam" id="PF00326">
    <property type="entry name" value="Peptidase_S9"/>
    <property type="match status" value="1"/>
</dbReference>
<feature type="domain" description="Peptidase S9A N-terminal" evidence="5">
    <location>
        <begin position="11"/>
        <end position="404"/>
    </location>
</feature>
<feature type="domain" description="Peptidase S9 prolyl oligopeptidase catalytic" evidence="4">
    <location>
        <begin position="484"/>
        <end position="687"/>
    </location>
</feature>
<sequence>MDLAAGARSNRRMNDIAEFDDPYLWLEEIDGDRAVAWVEAQNRRTCERLCDAGFDTDKAALTAIYDADTRIPAIVQRGGQVYNFWTDTGHKRGVWRRTTLDDYRHETPNWDILLDLDELCDRESQSWVWHGAQTLPPAHDRALIHLSAGGSDAGMLREFDLAARRFTSDGFTVPVAKTSAVWDDPDTILIATAHGGDTTESGYARTVRRWRRGTRLEDAPIVFEVEPTDIAASVYRSHDPAHRFTLFVRTIEFYRAEYHYQPDGGPRVKLDLPIDADIDIGHRRMLVRLRSEWIINEKTFAAGSLLAITIENFLAGSHDFAAIYAPGARRALESWVNLKFCIVLAILDNVASTIEFADAEDGWRHRPIEGLPANSAVHVRQLAPDDPESETLLFDVGGFLAPDALMLGGPDAKPEVLKRLPPQFDASGLEVRQYEATARDGTAIPYFVVSPDAPPPEGGWPVYLTGYGGFEVSLTPGYLAAQGALWCAKGGAFVQANIRGGGEFGPDWHKAGIREGKKVAQDDFAAVAADLVERGLARPSRILGSGGSNGGLLVGNMLTRHPEAFGAILCAVPLLDMKRYTKLLAGHSWIAEYGDPDKPEDWAFLREISPYQLVEPGRNYPPVFINTTRRDDRVHPGHARKMAATLQAMGYDALYYEQAEGGHGAGADAAQRAFFHALGFAFARRTVGAGMSGDSRAPTR</sequence>
<evidence type="ECO:0000313" key="7">
    <source>
        <dbReference type="Proteomes" id="UP001521209"/>
    </source>
</evidence>
<keyword evidence="2" id="KW-0378">Hydrolase</keyword>
<evidence type="ECO:0000259" key="5">
    <source>
        <dbReference type="Pfam" id="PF02897"/>
    </source>
</evidence>
<dbReference type="InterPro" id="IPR023302">
    <property type="entry name" value="Pept_S9A_N"/>
</dbReference>
<evidence type="ECO:0000256" key="3">
    <source>
        <dbReference type="ARBA" id="ARBA00022825"/>
    </source>
</evidence>
<dbReference type="PANTHER" id="PTHR42881">
    <property type="entry name" value="PROLYL ENDOPEPTIDASE"/>
    <property type="match status" value="1"/>
</dbReference>
<accession>A0ABS9DVG7</accession>
<evidence type="ECO:0000256" key="1">
    <source>
        <dbReference type="ARBA" id="ARBA00022670"/>
    </source>
</evidence>
<evidence type="ECO:0000256" key="2">
    <source>
        <dbReference type="ARBA" id="ARBA00022801"/>
    </source>
</evidence>
<dbReference type="Proteomes" id="UP001521209">
    <property type="component" value="Unassembled WGS sequence"/>
</dbReference>
<proteinExistence type="predicted"/>
<evidence type="ECO:0000259" key="4">
    <source>
        <dbReference type="Pfam" id="PF00326"/>
    </source>
</evidence>
<dbReference type="Gene3D" id="3.40.50.1820">
    <property type="entry name" value="alpha/beta hydrolase"/>
    <property type="match status" value="1"/>
</dbReference>
<keyword evidence="1" id="KW-0645">Protease</keyword>
<dbReference type="InterPro" id="IPR051167">
    <property type="entry name" value="Prolyl_oligopep/macrocyclase"/>
</dbReference>
<dbReference type="EMBL" id="JAKGBZ010000013">
    <property type="protein sequence ID" value="MCF3946729.1"/>
    <property type="molecule type" value="Genomic_DNA"/>
</dbReference>
<dbReference type="InterPro" id="IPR001375">
    <property type="entry name" value="Peptidase_S9_cat"/>
</dbReference>
<dbReference type="InterPro" id="IPR002470">
    <property type="entry name" value="Peptidase_S9A"/>
</dbReference>
<dbReference type="SUPFAM" id="SSF50993">
    <property type="entry name" value="Peptidase/esterase 'gauge' domain"/>
    <property type="match status" value="1"/>
</dbReference>